<sequence length="219" mass="23901">MATERKGRLKCARWEHVWKPSYRFKLEQLSMLGTSTAVPSMMVVAGWTSSGYGAAAERRQHQQYPGTSNNPPLDRPNSTTIPQITKELKEEVLELKAMLQMMDSMAKVEERRSKQAERRSEDAVIGTVLSRPAVAQSTPHRTPSSLRPGQSTVFKGPYHMRHQAKRSLTSIDPMAASTTSLQSAAATTQRTQASLHLVLGHGNGSATTMLDGVGGGNAD</sequence>
<dbReference type="Proteomes" id="UP000007752">
    <property type="component" value="Chromosome 11"/>
</dbReference>
<accession>A0A8J8YC01</accession>
<gene>
    <name evidence="2" type="ORF">OsJ_33945</name>
</gene>
<feature type="region of interest" description="Disordered" evidence="1">
    <location>
        <begin position="132"/>
        <end position="152"/>
    </location>
</feature>
<evidence type="ECO:0000313" key="2">
    <source>
        <dbReference type="EMBL" id="EAZ18415.1"/>
    </source>
</evidence>
<reference evidence="2" key="1">
    <citation type="journal article" date="2005" name="PLoS Biol.">
        <title>The genomes of Oryza sativa: a history of duplications.</title>
        <authorList>
            <person name="Yu J."/>
            <person name="Wang J."/>
            <person name="Lin W."/>
            <person name="Li S."/>
            <person name="Li H."/>
            <person name="Zhou J."/>
            <person name="Ni P."/>
            <person name="Dong W."/>
            <person name="Hu S."/>
            <person name="Zeng C."/>
            <person name="Zhang J."/>
            <person name="Zhang Y."/>
            <person name="Li R."/>
            <person name="Xu Z."/>
            <person name="Li S."/>
            <person name="Li X."/>
            <person name="Zheng H."/>
            <person name="Cong L."/>
            <person name="Lin L."/>
            <person name="Yin J."/>
            <person name="Geng J."/>
            <person name="Li G."/>
            <person name="Shi J."/>
            <person name="Liu J."/>
            <person name="Lv H."/>
            <person name="Li J."/>
            <person name="Wang J."/>
            <person name="Deng Y."/>
            <person name="Ran L."/>
            <person name="Shi X."/>
            <person name="Wang X."/>
            <person name="Wu Q."/>
            <person name="Li C."/>
            <person name="Ren X."/>
            <person name="Wang J."/>
            <person name="Wang X."/>
            <person name="Li D."/>
            <person name="Liu D."/>
            <person name="Zhang X."/>
            <person name="Ji Z."/>
            <person name="Zhao W."/>
            <person name="Sun Y."/>
            <person name="Zhang Z."/>
            <person name="Bao J."/>
            <person name="Han Y."/>
            <person name="Dong L."/>
            <person name="Ji J."/>
            <person name="Chen P."/>
            <person name="Wu S."/>
            <person name="Liu J."/>
            <person name="Xiao Y."/>
            <person name="Bu D."/>
            <person name="Tan J."/>
            <person name="Yang L."/>
            <person name="Ye C."/>
            <person name="Zhang J."/>
            <person name="Xu J."/>
            <person name="Zhou Y."/>
            <person name="Yu Y."/>
            <person name="Zhang B."/>
            <person name="Zhuang S."/>
            <person name="Wei H."/>
            <person name="Liu B."/>
            <person name="Lei M."/>
            <person name="Yu H."/>
            <person name="Li Y."/>
            <person name="Xu H."/>
            <person name="Wei S."/>
            <person name="He X."/>
            <person name="Fang L."/>
            <person name="Zhang Z."/>
            <person name="Zhang Y."/>
            <person name="Huang X."/>
            <person name="Su Z."/>
            <person name="Tong W."/>
            <person name="Li J."/>
            <person name="Tong Z."/>
            <person name="Li S."/>
            <person name="Ye J."/>
            <person name="Wang L."/>
            <person name="Fang L."/>
            <person name="Lei T."/>
            <person name="Chen C."/>
            <person name="Chen H."/>
            <person name="Xu Z."/>
            <person name="Li H."/>
            <person name="Huang H."/>
            <person name="Zhang F."/>
            <person name="Xu H."/>
            <person name="Li N."/>
            <person name="Zhao C."/>
            <person name="Li S."/>
            <person name="Dong L."/>
            <person name="Huang Y."/>
            <person name="Li L."/>
            <person name="Xi Y."/>
            <person name="Qi Q."/>
            <person name="Li W."/>
            <person name="Zhang B."/>
            <person name="Hu W."/>
            <person name="Zhang Y."/>
            <person name="Tian X."/>
            <person name="Jiao Y."/>
            <person name="Liang X."/>
            <person name="Jin J."/>
            <person name="Gao L."/>
            <person name="Zheng W."/>
            <person name="Hao B."/>
            <person name="Liu S."/>
            <person name="Wang W."/>
            <person name="Yuan L."/>
            <person name="Cao M."/>
            <person name="McDermott J."/>
            <person name="Samudrala R."/>
            <person name="Wang J."/>
            <person name="Wong G.K."/>
            <person name="Yang H."/>
        </authorList>
    </citation>
    <scope>NUCLEOTIDE SEQUENCE [LARGE SCALE GENOMIC DNA]</scope>
</reference>
<feature type="compositionally biased region" description="Polar residues" evidence="1">
    <location>
        <begin position="135"/>
        <end position="152"/>
    </location>
</feature>
<feature type="compositionally biased region" description="Polar residues" evidence="1">
    <location>
        <begin position="62"/>
        <end position="80"/>
    </location>
</feature>
<dbReference type="AlphaFoldDB" id="A0A8J8YC01"/>
<evidence type="ECO:0000256" key="1">
    <source>
        <dbReference type="SAM" id="MobiDB-lite"/>
    </source>
</evidence>
<feature type="region of interest" description="Disordered" evidence="1">
    <location>
        <begin position="54"/>
        <end position="80"/>
    </location>
</feature>
<organism evidence="2">
    <name type="scientific">Oryza sativa subsp. japonica</name>
    <name type="common">Rice</name>
    <dbReference type="NCBI Taxonomy" id="39947"/>
    <lineage>
        <taxon>Eukaryota</taxon>
        <taxon>Viridiplantae</taxon>
        <taxon>Streptophyta</taxon>
        <taxon>Embryophyta</taxon>
        <taxon>Tracheophyta</taxon>
        <taxon>Spermatophyta</taxon>
        <taxon>Magnoliopsida</taxon>
        <taxon>Liliopsida</taxon>
        <taxon>Poales</taxon>
        <taxon>Poaceae</taxon>
        <taxon>BOP clade</taxon>
        <taxon>Oryzoideae</taxon>
        <taxon>Oryzeae</taxon>
        <taxon>Oryzinae</taxon>
        <taxon>Oryza</taxon>
        <taxon>Oryza sativa</taxon>
    </lineage>
</organism>
<reference evidence="2" key="2">
    <citation type="submission" date="2008-12" db="EMBL/GenBank/DDBJ databases">
        <title>Improved gene annotation of the rice (Oryza sativa) genomes.</title>
        <authorList>
            <person name="Wang J."/>
            <person name="Li R."/>
            <person name="Fan W."/>
            <person name="Huang Q."/>
            <person name="Zhang J."/>
            <person name="Zhou Y."/>
            <person name="Hu Y."/>
            <person name="Zi S."/>
            <person name="Li J."/>
            <person name="Ni P."/>
            <person name="Zheng H."/>
            <person name="Zhang Y."/>
            <person name="Zhao M."/>
            <person name="Hao Q."/>
            <person name="McDermott J."/>
            <person name="Samudrala R."/>
            <person name="Kristiansen K."/>
            <person name="Wong G.K.-S."/>
        </authorList>
    </citation>
    <scope>NUCLEOTIDE SEQUENCE</scope>
</reference>
<proteinExistence type="predicted"/>
<name>A0A8J8YC01_ORYSJ</name>
<dbReference type="EMBL" id="CM000148">
    <property type="protein sequence ID" value="EAZ18415.1"/>
    <property type="molecule type" value="Genomic_DNA"/>
</dbReference>
<protein>
    <submittedName>
        <fullName evidence="2">Uncharacterized protein</fullName>
    </submittedName>
</protein>